<evidence type="ECO:0000313" key="2">
    <source>
        <dbReference type="EMBL" id="KAG8049664.1"/>
    </source>
</evidence>
<gene>
    <name evidence="2" type="ORF">GUJ93_ZPchr0009g129</name>
</gene>
<reference evidence="2" key="2">
    <citation type="submission" date="2021-02" db="EMBL/GenBank/DDBJ databases">
        <authorList>
            <person name="Kimball J.A."/>
            <person name="Haas M.W."/>
            <person name="Macchietto M."/>
            <person name="Kono T."/>
            <person name="Duquette J."/>
            <person name="Shao M."/>
        </authorList>
    </citation>
    <scope>NUCLEOTIDE SEQUENCE</scope>
    <source>
        <tissue evidence="2">Fresh leaf tissue</tissue>
    </source>
</reference>
<reference evidence="2" key="1">
    <citation type="journal article" date="2021" name="bioRxiv">
        <title>Whole Genome Assembly and Annotation of Northern Wild Rice, Zizania palustris L., Supports a Whole Genome Duplication in the Zizania Genus.</title>
        <authorList>
            <person name="Haas M."/>
            <person name="Kono T."/>
            <person name="Macchietto M."/>
            <person name="Millas R."/>
            <person name="McGilp L."/>
            <person name="Shao M."/>
            <person name="Duquette J."/>
            <person name="Hirsch C.N."/>
            <person name="Kimball J."/>
        </authorList>
    </citation>
    <scope>NUCLEOTIDE SEQUENCE</scope>
    <source>
        <tissue evidence="2">Fresh leaf tissue</tissue>
    </source>
</reference>
<accession>A0A8J5RNS7</accession>
<feature type="compositionally biased region" description="Basic and acidic residues" evidence="1">
    <location>
        <begin position="96"/>
        <end position="122"/>
    </location>
</feature>
<dbReference type="Proteomes" id="UP000729402">
    <property type="component" value="Unassembled WGS sequence"/>
</dbReference>
<evidence type="ECO:0000313" key="3">
    <source>
        <dbReference type="Proteomes" id="UP000729402"/>
    </source>
</evidence>
<dbReference type="EMBL" id="JAAALK010000289">
    <property type="protein sequence ID" value="KAG8049664.1"/>
    <property type="molecule type" value="Genomic_DNA"/>
</dbReference>
<keyword evidence="3" id="KW-1185">Reference proteome</keyword>
<proteinExistence type="predicted"/>
<feature type="region of interest" description="Disordered" evidence="1">
    <location>
        <begin position="35"/>
        <end position="133"/>
    </location>
</feature>
<organism evidence="2 3">
    <name type="scientific">Zizania palustris</name>
    <name type="common">Northern wild rice</name>
    <dbReference type="NCBI Taxonomy" id="103762"/>
    <lineage>
        <taxon>Eukaryota</taxon>
        <taxon>Viridiplantae</taxon>
        <taxon>Streptophyta</taxon>
        <taxon>Embryophyta</taxon>
        <taxon>Tracheophyta</taxon>
        <taxon>Spermatophyta</taxon>
        <taxon>Magnoliopsida</taxon>
        <taxon>Liliopsida</taxon>
        <taxon>Poales</taxon>
        <taxon>Poaceae</taxon>
        <taxon>BOP clade</taxon>
        <taxon>Oryzoideae</taxon>
        <taxon>Oryzeae</taxon>
        <taxon>Zizaniinae</taxon>
        <taxon>Zizania</taxon>
    </lineage>
</organism>
<feature type="compositionally biased region" description="Acidic residues" evidence="1">
    <location>
        <begin position="1"/>
        <end position="11"/>
    </location>
</feature>
<dbReference type="AlphaFoldDB" id="A0A8J5RNS7"/>
<sequence length="227" mass="24725">MEAQEAIDDPGSDPGGCNRDSLRCAKAQYGVDGLDISPVDVGSSFPSPIKPLQLPEGVRRNLPNQAGLVANMKESKSTPNPPDASDQPPKGGGNDYSDKGKRHMEYDDHDDISSKEGGKVDIPDYLEELSGDDGVEELNLEKELMEKKNYTEPTDKSFGVEEMLGNLKGFDSQEHVEPMEPIDQSYAMAIVPYIDRESVEVLLAPKNQNKMPNLEEAGGVTIQEMGS</sequence>
<comment type="caution">
    <text evidence="2">The sequence shown here is derived from an EMBL/GenBank/DDBJ whole genome shotgun (WGS) entry which is preliminary data.</text>
</comment>
<feature type="compositionally biased region" description="Acidic residues" evidence="1">
    <location>
        <begin position="124"/>
        <end position="133"/>
    </location>
</feature>
<feature type="region of interest" description="Disordered" evidence="1">
    <location>
        <begin position="1"/>
        <end position="20"/>
    </location>
</feature>
<protein>
    <submittedName>
        <fullName evidence="2">Uncharacterized protein</fullName>
    </submittedName>
</protein>
<name>A0A8J5RNS7_ZIZPA</name>
<evidence type="ECO:0000256" key="1">
    <source>
        <dbReference type="SAM" id="MobiDB-lite"/>
    </source>
</evidence>